<accession>A0A6A2Y5L5</accession>
<keyword evidence="3" id="KW-1185">Reference proteome</keyword>
<sequence>MSYTYCVAKYGHKWAILNSLNPKYNEQYTWEVHDTATFITVGVFDNSRTGGSNGNKDMKIGKVRIRISTLETGRVYTHSYPLQVLQPSAVKKMGELHLAIRFSSTSMLNMMLQYSRPFLPKRHYKKPLTAMQQDMLRYQAVNIVAARRSEPPLKREVIEYMSDTNAHLWSMRSSKANFLRLTSVF</sequence>
<evidence type="ECO:0000313" key="2">
    <source>
        <dbReference type="EMBL" id="KAE8665817.1"/>
    </source>
</evidence>
<dbReference type="Proteomes" id="UP000436088">
    <property type="component" value="Unassembled WGS sequence"/>
</dbReference>
<dbReference type="InterPro" id="IPR035892">
    <property type="entry name" value="C2_domain_sf"/>
</dbReference>
<dbReference type="PROSITE" id="PS50004">
    <property type="entry name" value="C2"/>
    <property type="match status" value="1"/>
</dbReference>
<evidence type="ECO:0000313" key="3">
    <source>
        <dbReference type="Proteomes" id="UP000436088"/>
    </source>
</evidence>
<feature type="domain" description="C2" evidence="1">
    <location>
        <begin position="1"/>
        <end position="80"/>
    </location>
</feature>
<dbReference type="PANTHER" id="PTHR31425">
    <property type="entry name" value="PHOSPHORIBOSYLANTHRANILATE TRANSFERASE ISOFORM 1"/>
    <property type="match status" value="1"/>
</dbReference>
<gene>
    <name evidence="2" type="ORF">F3Y22_tig00112528pilonHSYRG00070</name>
</gene>
<proteinExistence type="predicted"/>
<dbReference type="AlphaFoldDB" id="A0A6A2Y5L5"/>
<reference evidence="2" key="1">
    <citation type="submission" date="2019-09" db="EMBL/GenBank/DDBJ databases">
        <title>Draft genome information of white flower Hibiscus syriacus.</title>
        <authorList>
            <person name="Kim Y.-M."/>
        </authorList>
    </citation>
    <scope>NUCLEOTIDE SEQUENCE [LARGE SCALE GENOMIC DNA]</scope>
    <source>
        <strain evidence="2">YM2019G1</strain>
    </source>
</reference>
<dbReference type="InterPro" id="IPR000008">
    <property type="entry name" value="C2_dom"/>
</dbReference>
<dbReference type="EMBL" id="VEPZ02001605">
    <property type="protein sequence ID" value="KAE8665817.1"/>
    <property type="molecule type" value="Genomic_DNA"/>
</dbReference>
<organism evidence="2 3">
    <name type="scientific">Hibiscus syriacus</name>
    <name type="common">Rose of Sharon</name>
    <dbReference type="NCBI Taxonomy" id="106335"/>
    <lineage>
        <taxon>Eukaryota</taxon>
        <taxon>Viridiplantae</taxon>
        <taxon>Streptophyta</taxon>
        <taxon>Embryophyta</taxon>
        <taxon>Tracheophyta</taxon>
        <taxon>Spermatophyta</taxon>
        <taxon>Magnoliopsida</taxon>
        <taxon>eudicotyledons</taxon>
        <taxon>Gunneridae</taxon>
        <taxon>Pentapetalae</taxon>
        <taxon>rosids</taxon>
        <taxon>malvids</taxon>
        <taxon>Malvales</taxon>
        <taxon>Malvaceae</taxon>
        <taxon>Malvoideae</taxon>
        <taxon>Hibiscus</taxon>
    </lineage>
</organism>
<dbReference type="Pfam" id="PF00168">
    <property type="entry name" value="C2"/>
    <property type="match status" value="1"/>
</dbReference>
<name>A0A6A2Y5L5_HIBSY</name>
<protein>
    <recommendedName>
        <fullName evidence="1">C2 domain-containing protein</fullName>
    </recommendedName>
</protein>
<dbReference type="InterPro" id="IPR047259">
    <property type="entry name" value="QUIRKY-like"/>
</dbReference>
<dbReference type="Gene3D" id="2.60.40.150">
    <property type="entry name" value="C2 domain"/>
    <property type="match status" value="1"/>
</dbReference>
<dbReference type="SUPFAM" id="SSF49562">
    <property type="entry name" value="C2 domain (Calcium/lipid-binding domain, CaLB)"/>
    <property type="match status" value="1"/>
</dbReference>
<comment type="caution">
    <text evidence="2">The sequence shown here is derived from an EMBL/GenBank/DDBJ whole genome shotgun (WGS) entry which is preliminary data.</text>
</comment>
<dbReference type="PANTHER" id="PTHR31425:SF32">
    <property type="entry name" value="MULTIPLE C2 DOMAIN AND TRANSMEMBRANE REGION PROTEIN 9"/>
    <property type="match status" value="1"/>
</dbReference>
<evidence type="ECO:0000259" key="1">
    <source>
        <dbReference type="PROSITE" id="PS50004"/>
    </source>
</evidence>